<protein>
    <submittedName>
        <fullName evidence="2">Uncharacterized protein</fullName>
    </submittedName>
</protein>
<dbReference type="GeneID" id="98152809"/>
<dbReference type="Proteomes" id="UP001610444">
    <property type="component" value="Unassembled WGS sequence"/>
</dbReference>
<proteinExistence type="predicted"/>
<name>A0ABR4KVI5_9EURO</name>
<feature type="compositionally biased region" description="Polar residues" evidence="1">
    <location>
        <begin position="99"/>
        <end position="108"/>
    </location>
</feature>
<comment type="caution">
    <text evidence="2">The sequence shown here is derived from an EMBL/GenBank/DDBJ whole genome shotgun (WGS) entry which is preliminary data.</text>
</comment>
<sequence>MDDRASSSSDLDPSHTSCIGGRMVLTCPSCAGNAPRTSACTNCSGRGFNMFVCTHCSPAAAMSCTSAATSVFTSNNQLAPNPVQQFGDRDGGSGGEGVVTNSRAPRGS</sequence>
<dbReference type="EMBL" id="JBFXLR010000008">
    <property type="protein sequence ID" value="KAL2856291.1"/>
    <property type="molecule type" value="Genomic_DNA"/>
</dbReference>
<dbReference type="RefSeq" id="XP_070902449.1">
    <property type="nucleotide sequence ID" value="XM_071037645.1"/>
</dbReference>
<organism evidence="2 3">
    <name type="scientific">Aspergillus pseudodeflectus</name>
    <dbReference type="NCBI Taxonomy" id="176178"/>
    <lineage>
        <taxon>Eukaryota</taxon>
        <taxon>Fungi</taxon>
        <taxon>Dikarya</taxon>
        <taxon>Ascomycota</taxon>
        <taxon>Pezizomycotina</taxon>
        <taxon>Eurotiomycetes</taxon>
        <taxon>Eurotiomycetidae</taxon>
        <taxon>Eurotiales</taxon>
        <taxon>Aspergillaceae</taxon>
        <taxon>Aspergillus</taxon>
        <taxon>Aspergillus subgen. Nidulantes</taxon>
    </lineage>
</organism>
<evidence type="ECO:0000313" key="2">
    <source>
        <dbReference type="EMBL" id="KAL2856291.1"/>
    </source>
</evidence>
<evidence type="ECO:0000313" key="3">
    <source>
        <dbReference type="Proteomes" id="UP001610444"/>
    </source>
</evidence>
<feature type="region of interest" description="Disordered" evidence="1">
    <location>
        <begin position="77"/>
        <end position="108"/>
    </location>
</feature>
<reference evidence="2 3" key="1">
    <citation type="submission" date="2024-07" db="EMBL/GenBank/DDBJ databases">
        <title>Section-level genome sequencing and comparative genomics of Aspergillus sections Usti and Cavernicolus.</title>
        <authorList>
            <consortium name="Lawrence Berkeley National Laboratory"/>
            <person name="Nybo J.L."/>
            <person name="Vesth T.C."/>
            <person name="Theobald S."/>
            <person name="Frisvad J.C."/>
            <person name="Larsen T.O."/>
            <person name="Kjaerboelling I."/>
            <person name="Rothschild-Mancinelli K."/>
            <person name="Lyhne E.K."/>
            <person name="Kogle M.E."/>
            <person name="Barry K."/>
            <person name="Clum A."/>
            <person name="Na H."/>
            <person name="Ledsgaard L."/>
            <person name="Lin J."/>
            <person name="Lipzen A."/>
            <person name="Kuo A."/>
            <person name="Riley R."/>
            <person name="Mondo S."/>
            <person name="LaButti K."/>
            <person name="Haridas S."/>
            <person name="Pangalinan J."/>
            <person name="Salamov A.A."/>
            <person name="Simmons B.A."/>
            <person name="Magnuson J.K."/>
            <person name="Chen J."/>
            <person name="Drula E."/>
            <person name="Henrissat B."/>
            <person name="Wiebenga A."/>
            <person name="Lubbers R.J."/>
            <person name="Gomes A.C."/>
            <person name="Macurrencykelacurrency M.R."/>
            <person name="Stajich J."/>
            <person name="Grigoriev I.V."/>
            <person name="Mortensen U.H."/>
            <person name="De vries R.P."/>
            <person name="Baker S.E."/>
            <person name="Andersen M.R."/>
        </authorList>
    </citation>
    <scope>NUCLEOTIDE SEQUENCE [LARGE SCALE GENOMIC DNA]</scope>
    <source>
        <strain evidence="2 3">CBS 756.74</strain>
    </source>
</reference>
<evidence type="ECO:0000256" key="1">
    <source>
        <dbReference type="SAM" id="MobiDB-lite"/>
    </source>
</evidence>
<accession>A0ABR4KVI5</accession>
<keyword evidence="3" id="KW-1185">Reference proteome</keyword>
<gene>
    <name evidence="2" type="ORF">BJX68DRAFT_206343</name>
</gene>